<feature type="binding site" evidence="6">
    <location>
        <position position="454"/>
    </location>
    <ligand>
        <name>FAD</name>
        <dbReference type="ChEBI" id="CHEBI:57692"/>
    </ligand>
</feature>
<dbReference type="InterPro" id="IPR001613">
    <property type="entry name" value="Flavin_amine_oxidase"/>
</dbReference>
<dbReference type="Proteomes" id="UP000835052">
    <property type="component" value="Unassembled WGS sequence"/>
</dbReference>
<feature type="binding site" evidence="6">
    <location>
        <position position="22"/>
    </location>
    <ligand>
        <name>FAD</name>
        <dbReference type="ChEBI" id="CHEBI:57692"/>
    </ligand>
</feature>
<evidence type="ECO:0000313" key="9">
    <source>
        <dbReference type="EMBL" id="CAD6198917.1"/>
    </source>
</evidence>
<evidence type="ECO:0000256" key="3">
    <source>
        <dbReference type="ARBA" id="ARBA00005995"/>
    </source>
</evidence>
<accession>A0A8S1HQJ5</accession>
<dbReference type="InterPro" id="IPR002937">
    <property type="entry name" value="Amino_oxidase"/>
</dbReference>
<keyword evidence="10" id="KW-1185">Reference proteome</keyword>
<keyword evidence="7" id="KW-0285">Flavoprotein</keyword>
<reference evidence="9" key="1">
    <citation type="submission" date="2020-10" db="EMBL/GenBank/DDBJ databases">
        <authorList>
            <person name="Kikuchi T."/>
        </authorList>
    </citation>
    <scope>NUCLEOTIDE SEQUENCE</scope>
    <source>
        <strain evidence="9">NKZ352</strain>
    </source>
</reference>
<organism evidence="9 10">
    <name type="scientific">Caenorhabditis auriculariae</name>
    <dbReference type="NCBI Taxonomy" id="2777116"/>
    <lineage>
        <taxon>Eukaryota</taxon>
        <taxon>Metazoa</taxon>
        <taxon>Ecdysozoa</taxon>
        <taxon>Nematoda</taxon>
        <taxon>Chromadorea</taxon>
        <taxon>Rhabditida</taxon>
        <taxon>Rhabditina</taxon>
        <taxon>Rhabditomorpha</taxon>
        <taxon>Rhabditoidea</taxon>
        <taxon>Rhabditidae</taxon>
        <taxon>Peloderinae</taxon>
        <taxon>Caenorhabditis</taxon>
    </lineage>
</organism>
<keyword evidence="4 7" id="KW-0560">Oxidoreductase</keyword>
<evidence type="ECO:0000259" key="8">
    <source>
        <dbReference type="Pfam" id="PF01593"/>
    </source>
</evidence>
<evidence type="ECO:0000256" key="5">
    <source>
        <dbReference type="ARBA" id="ARBA00048448"/>
    </source>
</evidence>
<dbReference type="Gene3D" id="3.50.50.60">
    <property type="entry name" value="FAD/NAD(P)-binding domain"/>
    <property type="match status" value="1"/>
</dbReference>
<comment type="subcellular location">
    <subcellularLocation>
        <location evidence="2">Mitochondrion outer membrane</location>
        <topology evidence="2">Single-pass type IV membrane protein</topology>
        <orientation evidence="2">Cytoplasmic side</orientation>
    </subcellularLocation>
</comment>
<evidence type="ECO:0000313" key="10">
    <source>
        <dbReference type="Proteomes" id="UP000835052"/>
    </source>
</evidence>
<evidence type="ECO:0000256" key="4">
    <source>
        <dbReference type="ARBA" id="ARBA00023002"/>
    </source>
</evidence>
<dbReference type="OrthoDB" id="7777654at2759"/>
<evidence type="ECO:0000256" key="2">
    <source>
        <dbReference type="ARBA" id="ARBA00004362"/>
    </source>
</evidence>
<comment type="caution">
    <text evidence="9">The sequence shown here is derived from an EMBL/GenBank/DDBJ whole genome shotgun (WGS) entry which is preliminary data.</text>
</comment>
<sequence>MTDSPEDLSVDYDVIVVGAGISGLTAARELKKMDPSIRILILEAKDRVGGRTHSVELKGAHYSKVTLDLGGQWVGRTQRNILRLLDELGLKTYDQYSEGAKVAQISTSAPRKYNTALPIHSIRQFSLFEIVDTVATLTKLDWLTKRITAPNWFSSKKAVILDEMTVSKWGKENCWTRASLDALDISVRSVYGVEPNRMSMLYNVVVCKSAGGFMNLVECIGEGAQAMRVAGGTQQISIKMLENLEKDTVKLGQAVSAIDVDESSLITTIYTYDVDTKDEASYTCRHVICAIPPHLCGQIRFSPTLPELKRRLFSSCPQGNLVKFLITYETAFWRENGLSGEIISTGRTVTPGEVLPIIATYDATTDMGIPALVGFINEEFCDLPLSERCNAVVTDLSRFLGDDAFKQFIDYKDKIWAHEPFNGGCPNAFVPPGQMDAYQVIRDPFHNVHFAGTESATEWIGYMDGAVQSGWRAAHEVLKCMEKDRLICYNYLKGTIYDNEYEKPSPPSNHYDETRSPWWRRIFFTSALIFGIYAYSKKYQLSMAAKAVKPVENRLIKWFFDIEWPGSEL</sequence>
<dbReference type="InterPro" id="IPR050703">
    <property type="entry name" value="Flavin_MAO"/>
</dbReference>
<dbReference type="Gene3D" id="3.90.660.10">
    <property type="match status" value="1"/>
</dbReference>
<evidence type="ECO:0000256" key="6">
    <source>
        <dbReference type="PIRSR" id="PIRSR601613-1"/>
    </source>
</evidence>
<dbReference type="AlphaFoldDB" id="A0A8S1HQJ5"/>
<dbReference type="GO" id="GO:0097621">
    <property type="term" value="F:monoamine oxidase activity"/>
    <property type="evidence" value="ECO:0007669"/>
    <property type="project" value="UniProtKB-EC"/>
</dbReference>
<feature type="domain" description="Amine oxidase" evidence="8">
    <location>
        <begin position="21"/>
        <end position="478"/>
    </location>
</feature>
<keyword evidence="7" id="KW-0274">FAD</keyword>
<dbReference type="Pfam" id="PF01593">
    <property type="entry name" value="Amino_oxidase"/>
    <property type="match status" value="1"/>
</dbReference>
<comment type="cofactor">
    <cofactor evidence="1 7">
        <name>FAD</name>
        <dbReference type="ChEBI" id="CHEBI:57692"/>
    </cofactor>
</comment>
<evidence type="ECO:0000256" key="1">
    <source>
        <dbReference type="ARBA" id="ARBA00001974"/>
    </source>
</evidence>
<dbReference type="EC" id="1.4.3.-" evidence="7"/>
<feature type="binding site" evidence="6">
    <location>
        <position position="375"/>
    </location>
    <ligand>
        <name>substrate</name>
    </ligand>
</feature>
<dbReference type="SUPFAM" id="SSF51905">
    <property type="entry name" value="FAD/NAD(P)-binding domain"/>
    <property type="match status" value="1"/>
</dbReference>
<name>A0A8S1HQJ5_9PELO</name>
<dbReference type="PANTHER" id="PTHR43563:SF14">
    <property type="entry name" value="AMINE OXIDASE"/>
    <property type="match status" value="1"/>
</dbReference>
<feature type="binding site" evidence="6">
    <location>
        <position position="255"/>
    </location>
    <ligand>
        <name>FAD</name>
        <dbReference type="ChEBI" id="CHEBI:57692"/>
    </ligand>
</feature>
<proteinExistence type="inferred from homology"/>
<evidence type="ECO:0000256" key="7">
    <source>
        <dbReference type="RuleBase" id="RU362067"/>
    </source>
</evidence>
<dbReference type="Gene3D" id="1.10.405.10">
    <property type="entry name" value="Guanine Nucleotide Dissociation Inhibitor, domain 1"/>
    <property type="match status" value="1"/>
</dbReference>
<protein>
    <recommendedName>
        <fullName evidence="7">Amine oxidase</fullName>
        <ecNumber evidence="7">1.4.3.-</ecNumber>
    </recommendedName>
</protein>
<dbReference type="PRINTS" id="PR00757">
    <property type="entry name" value="AMINEOXDASEF"/>
</dbReference>
<dbReference type="EMBL" id="CAJGYM010000144">
    <property type="protein sequence ID" value="CAD6198917.1"/>
    <property type="molecule type" value="Genomic_DNA"/>
</dbReference>
<dbReference type="GO" id="GO:0008131">
    <property type="term" value="F:primary methylamine oxidase activity"/>
    <property type="evidence" value="ECO:0007669"/>
    <property type="project" value="UniProtKB-ARBA"/>
</dbReference>
<comment type="catalytic activity">
    <reaction evidence="5">
        <text>a secondary aliphatic amine + O2 + H2O = a primary amine + an aldehyde + H2O2</text>
        <dbReference type="Rhea" id="RHEA:26414"/>
        <dbReference type="ChEBI" id="CHEBI:15377"/>
        <dbReference type="ChEBI" id="CHEBI:15379"/>
        <dbReference type="ChEBI" id="CHEBI:16240"/>
        <dbReference type="ChEBI" id="CHEBI:17478"/>
        <dbReference type="ChEBI" id="CHEBI:58855"/>
        <dbReference type="ChEBI" id="CHEBI:65296"/>
        <dbReference type="EC" id="1.4.3.4"/>
    </reaction>
</comment>
<dbReference type="InterPro" id="IPR036188">
    <property type="entry name" value="FAD/NAD-bd_sf"/>
</dbReference>
<dbReference type="GO" id="GO:0005741">
    <property type="term" value="C:mitochondrial outer membrane"/>
    <property type="evidence" value="ECO:0007669"/>
    <property type="project" value="UniProtKB-SubCell"/>
</dbReference>
<comment type="similarity">
    <text evidence="3 7">Belongs to the flavin monoamine oxidase family.</text>
</comment>
<feature type="binding site" evidence="6">
    <location>
        <begin position="43"/>
        <end position="44"/>
    </location>
    <ligand>
        <name>FAD</name>
        <dbReference type="ChEBI" id="CHEBI:57692"/>
    </ligand>
</feature>
<gene>
    <name evidence="9" type="ORF">CAUJ_LOCUS14822</name>
</gene>
<dbReference type="PANTHER" id="PTHR43563">
    <property type="entry name" value="AMINE OXIDASE"/>
    <property type="match status" value="1"/>
</dbReference>
<dbReference type="SUPFAM" id="SSF54373">
    <property type="entry name" value="FAD-linked reductases, C-terminal domain"/>
    <property type="match status" value="1"/>
</dbReference>